<feature type="compositionally biased region" description="Acidic residues" evidence="1">
    <location>
        <begin position="146"/>
        <end position="182"/>
    </location>
</feature>
<sequence>MNRRTNHLATWTAIPLLFVGLILTGCDSSGSNGDSGPTRATISGQATTSAKASKASVEGATVTAVSVTSDGDTDELEGETTTNADGSFELDVEGTGARGIVIVTAEKASADFEQKAIVKVDGRSNVQSAVLTNETTAEANVYVQAENEDSDGEDGNDGDDSDGDSDTESGDTDEDANGEDEQGVTSADVVAHVDAELAAEINSGATSPQAVAKAIAGGILAEAEFFAQSQSSVAMETVEEEKEALFLQLQSDLNAAANAEERAAAKDAFEESYANVFVAVGVTAETQAKARQAATSTIMKRATALSAAAKAEVKQKAELFQAFATGAANEARFQAAGATQASITALQDAQAALVADIRASATASVTGINNAKATYESDVRTAIESGFSTTATTIATAEDAFATSLQTLLSALDTDPSNTANAYVTFYGSAETSAETAFSSAGVTNAEAAGDVLVLTTVGMN</sequence>
<feature type="compositionally biased region" description="Low complexity" evidence="1">
    <location>
        <begin position="46"/>
        <end position="56"/>
    </location>
</feature>
<evidence type="ECO:0000256" key="1">
    <source>
        <dbReference type="SAM" id="MobiDB-lite"/>
    </source>
</evidence>
<dbReference type="Proteomes" id="UP000220102">
    <property type="component" value="Unassembled WGS sequence"/>
</dbReference>
<proteinExistence type="predicted"/>
<organism evidence="2 3">
    <name type="scientific">Longibacter salinarum</name>
    <dbReference type="NCBI Taxonomy" id="1850348"/>
    <lineage>
        <taxon>Bacteria</taxon>
        <taxon>Pseudomonadati</taxon>
        <taxon>Rhodothermota</taxon>
        <taxon>Rhodothermia</taxon>
        <taxon>Rhodothermales</taxon>
        <taxon>Salisaetaceae</taxon>
        <taxon>Longibacter</taxon>
    </lineage>
</organism>
<accession>A0A2A8D0L1</accession>
<evidence type="ECO:0000313" key="3">
    <source>
        <dbReference type="Proteomes" id="UP000220102"/>
    </source>
</evidence>
<dbReference type="RefSeq" id="WP_098074365.1">
    <property type="nucleotide sequence ID" value="NZ_PDEQ01000002.1"/>
</dbReference>
<dbReference type="AlphaFoldDB" id="A0A2A8D0L1"/>
<name>A0A2A8D0L1_9BACT</name>
<reference evidence="2 3" key="1">
    <citation type="submission" date="2017-10" db="EMBL/GenBank/DDBJ databases">
        <title>Draft genome of Longibacter Salinarum.</title>
        <authorList>
            <person name="Goh K.M."/>
            <person name="Shamsir M.S."/>
            <person name="Lim S.W."/>
        </authorList>
    </citation>
    <scope>NUCLEOTIDE SEQUENCE [LARGE SCALE GENOMIC DNA]</scope>
    <source>
        <strain evidence="2 3">KCTC 52045</strain>
    </source>
</reference>
<feature type="region of interest" description="Disordered" evidence="1">
    <location>
        <begin position="145"/>
        <end position="186"/>
    </location>
</feature>
<feature type="region of interest" description="Disordered" evidence="1">
    <location>
        <begin position="30"/>
        <end position="90"/>
    </location>
</feature>
<evidence type="ECO:0000313" key="2">
    <source>
        <dbReference type="EMBL" id="PEN14188.1"/>
    </source>
</evidence>
<comment type="caution">
    <text evidence="2">The sequence shown here is derived from an EMBL/GenBank/DDBJ whole genome shotgun (WGS) entry which is preliminary data.</text>
</comment>
<protein>
    <submittedName>
        <fullName evidence="2">Uncharacterized protein</fullName>
    </submittedName>
</protein>
<keyword evidence="3" id="KW-1185">Reference proteome</keyword>
<gene>
    <name evidence="2" type="ORF">CRI94_03870</name>
</gene>
<dbReference type="EMBL" id="PDEQ01000002">
    <property type="protein sequence ID" value="PEN14188.1"/>
    <property type="molecule type" value="Genomic_DNA"/>
</dbReference>
<dbReference type="PROSITE" id="PS51257">
    <property type="entry name" value="PROKAR_LIPOPROTEIN"/>
    <property type="match status" value="1"/>
</dbReference>